<proteinExistence type="predicted"/>
<evidence type="ECO:0000313" key="2">
    <source>
        <dbReference type="EMBL" id="VDK69136.1"/>
    </source>
</evidence>
<dbReference type="AlphaFoldDB" id="A0A3P6S4C1"/>
<name>A0A3P6S4C1_DIBLA</name>
<dbReference type="Proteomes" id="UP000281553">
    <property type="component" value="Unassembled WGS sequence"/>
</dbReference>
<evidence type="ECO:0000313" key="3">
    <source>
        <dbReference type="Proteomes" id="UP000281553"/>
    </source>
</evidence>
<keyword evidence="3" id="KW-1185">Reference proteome</keyword>
<gene>
    <name evidence="2" type="ORF">DILT_LOCUS2131</name>
</gene>
<feature type="compositionally biased region" description="Basic and acidic residues" evidence="1">
    <location>
        <begin position="90"/>
        <end position="99"/>
    </location>
</feature>
<accession>A0A3P6S4C1</accession>
<dbReference type="OrthoDB" id="6247498at2759"/>
<sequence length="146" mass="16377">MEKTDRLHINMSITFSARTQPHGPTTPVGGQLRAHSYVHSVSIVAGVFTALLDNLFSLHYKGNAPTTTDAVLVKSRQNSAFATKQTEPLTSREDVDPSKLSDQGEETPKYLYQLVDLTKRIVAVHENVKVYRHREQKYVVIQASKQ</sequence>
<reference evidence="2 3" key="1">
    <citation type="submission" date="2018-11" db="EMBL/GenBank/DDBJ databases">
        <authorList>
            <consortium name="Pathogen Informatics"/>
        </authorList>
    </citation>
    <scope>NUCLEOTIDE SEQUENCE [LARGE SCALE GENOMIC DNA]</scope>
</reference>
<feature type="compositionally biased region" description="Polar residues" evidence="1">
    <location>
        <begin position="80"/>
        <end position="89"/>
    </location>
</feature>
<dbReference type="EMBL" id="UYRU01041721">
    <property type="protein sequence ID" value="VDK69136.1"/>
    <property type="molecule type" value="Genomic_DNA"/>
</dbReference>
<protein>
    <submittedName>
        <fullName evidence="2">Uncharacterized protein</fullName>
    </submittedName>
</protein>
<feature type="region of interest" description="Disordered" evidence="1">
    <location>
        <begin position="80"/>
        <end position="104"/>
    </location>
</feature>
<organism evidence="2 3">
    <name type="scientific">Dibothriocephalus latus</name>
    <name type="common">Fish tapeworm</name>
    <name type="synonym">Diphyllobothrium latum</name>
    <dbReference type="NCBI Taxonomy" id="60516"/>
    <lineage>
        <taxon>Eukaryota</taxon>
        <taxon>Metazoa</taxon>
        <taxon>Spiralia</taxon>
        <taxon>Lophotrochozoa</taxon>
        <taxon>Platyhelminthes</taxon>
        <taxon>Cestoda</taxon>
        <taxon>Eucestoda</taxon>
        <taxon>Diphyllobothriidea</taxon>
        <taxon>Diphyllobothriidae</taxon>
        <taxon>Dibothriocephalus</taxon>
    </lineage>
</organism>
<evidence type="ECO:0000256" key="1">
    <source>
        <dbReference type="SAM" id="MobiDB-lite"/>
    </source>
</evidence>